<feature type="domain" description="Protein kinase" evidence="8">
    <location>
        <begin position="24"/>
        <end position="184"/>
    </location>
</feature>
<evidence type="ECO:0000256" key="5">
    <source>
        <dbReference type="ARBA" id="ARBA00022840"/>
    </source>
</evidence>
<dbReference type="PROSITE" id="PS00108">
    <property type="entry name" value="PROTEIN_KINASE_ST"/>
    <property type="match status" value="1"/>
</dbReference>
<dbReference type="SUPFAM" id="SSF56112">
    <property type="entry name" value="Protein kinase-like (PK-like)"/>
    <property type="match status" value="1"/>
</dbReference>
<name>A0A9K3IRM4_HELAN</name>
<keyword evidence="5 6" id="KW-0067">ATP-binding</keyword>
<evidence type="ECO:0000256" key="6">
    <source>
        <dbReference type="PROSITE-ProRule" id="PRU10141"/>
    </source>
</evidence>
<dbReference type="AlphaFoldDB" id="A0A9K3IRM4"/>
<dbReference type="InterPro" id="IPR017441">
    <property type="entry name" value="Protein_kinase_ATP_BS"/>
</dbReference>
<dbReference type="Gene3D" id="1.10.510.10">
    <property type="entry name" value="Transferase(Phosphotransferase) domain 1"/>
    <property type="match status" value="1"/>
</dbReference>
<dbReference type="Proteomes" id="UP000215914">
    <property type="component" value="Unassembled WGS sequence"/>
</dbReference>
<dbReference type="PANTHER" id="PTHR27003">
    <property type="entry name" value="OS07G0166700 PROTEIN"/>
    <property type="match status" value="1"/>
</dbReference>
<keyword evidence="2 9" id="KW-0808">Transferase</keyword>
<dbReference type="EMBL" id="MNCJ02000321">
    <property type="protein sequence ID" value="KAF5801804.1"/>
    <property type="molecule type" value="Genomic_DNA"/>
</dbReference>
<dbReference type="Pfam" id="PF07714">
    <property type="entry name" value="PK_Tyr_Ser-Thr"/>
    <property type="match status" value="1"/>
</dbReference>
<evidence type="ECO:0000256" key="7">
    <source>
        <dbReference type="RuleBase" id="RU000304"/>
    </source>
</evidence>
<dbReference type="PROSITE" id="PS50011">
    <property type="entry name" value="PROTEIN_KINASE_DOM"/>
    <property type="match status" value="1"/>
</dbReference>
<dbReference type="GO" id="GO:0004674">
    <property type="term" value="F:protein serine/threonine kinase activity"/>
    <property type="evidence" value="ECO:0007669"/>
    <property type="project" value="UniProtKB-KW"/>
</dbReference>
<protein>
    <recommendedName>
        <fullName evidence="8">Protein kinase domain-containing protein</fullName>
    </recommendedName>
</protein>
<keyword evidence="3 6" id="KW-0547">Nucleotide-binding</keyword>
<gene>
    <name evidence="9" type="ORF">HanXRQr2_Chr06g0252301</name>
</gene>
<comment type="similarity">
    <text evidence="7">Belongs to the protein kinase superfamily.</text>
</comment>
<comment type="caution">
    <text evidence="9">The sequence shown here is derived from an EMBL/GenBank/DDBJ whole genome shotgun (WGS) entry which is preliminary data.</text>
</comment>
<dbReference type="InterPro" id="IPR001245">
    <property type="entry name" value="Ser-Thr/Tyr_kinase_cat_dom"/>
</dbReference>
<evidence type="ECO:0000313" key="9">
    <source>
        <dbReference type="EMBL" id="KAF5801804.1"/>
    </source>
</evidence>
<evidence type="ECO:0000256" key="2">
    <source>
        <dbReference type="ARBA" id="ARBA00022679"/>
    </source>
</evidence>
<dbReference type="InterPro" id="IPR011009">
    <property type="entry name" value="Kinase-like_dom_sf"/>
</dbReference>
<keyword evidence="10" id="KW-1185">Reference proteome</keyword>
<evidence type="ECO:0000256" key="3">
    <source>
        <dbReference type="ARBA" id="ARBA00022741"/>
    </source>
</evidence>
<feature type="binding site" evidence="6">
    <location>
        <position position="56"/>
    </location>
    <ligand>
        <name>ATP</name>
        <dbReference type="ChEBI" id="CHEBI:30616"/>
    </ligand>
</feature>
<dbReference type="Gene3D" id="3.30.200.20">
    <property type="entry name" value="Phosphorylase Kinase, domain 1"/>
    <property type="match status" value="1"/>
</dbReference>
<reference evidence="9" key="2">
    <citation type="submission" date="2020-06" db="EMBL/GenBank/DDBJ databases">
        <title>Helianthus annuus Genome sequencing and assembly Release 2.</title>
        <authorList>
            <person name="Gouzy J."/>
            <person name="Langlade N."/>
            <person name="Munos S."/>
        </authorList>
    </citation>
    <scope>NUCLEOTIDE SEQUENCE</scope>
    <source>
        <tissue evidence="9">Leaves</tissue>
    </source>
</reference>
<dbReference type="InterPro" id="IPR000719">
    <property type="entry name" value="Prot_kinase_dom"/>
</dbReference>
<dbReference type="SMART" id="SM00219">
    <property type="entry name" value="TyrKc"/>
    <property type="match status" value="1"/>
</dbReference>
<dbReference type="GO" id="GO:0005524">
    <property type="term" value="F:ATP binding"/>
    <property type="evidence" value="ECO:0007669"/>
    <property type="project" value="UniProtKB-UniRule"/>
</dbReference>
<dbReference type="PROSITE" id="PS00107">
    <property type="entry name" value="PROTEIN_KINASE_ATP"/>
    <property type="match status" value="1"/>
</dbReference>
<organism evidence="9 10">
    <name type="scientific">Helianthus annuus</name>
    <name type="common">Common sunflower</name>
    <dbReference type="NCBI Taxonomy" id="4232"/>
    <lineage>
        <taxon>Eukaryota</taxon>
        <taxon>Viridiplantae</taxon>
        <taxon>Streptophyta</taxon>
        <taxon>Embryophyta</taxon>
        <taxon>Tracheophyta</taxon>
        <taxon>Spermatophyta</taxon>
        <taxon>Magnoliopsida</taxon>
        <taxon>eudicotyledons</taxon>
        <taxon>Gunneridae</taxon>
        <taxon>Pentapetalae</taxon>
        <taxon>asterids</taxon>
        <taxon>campanulids</taxon>
        <taxon>Asterales</taxon>
        <taxon>Asteraceae</taxon>
        <taxon>Asteroideae</taxon>
        <taxon>Heliantheae alliance</taxon>
        <taxon>Heliantheae</taxon>
        <taxon>Helianthus</taxon>
    </lineage>
</organism>
<sequence length="184" mass="20718">MALVKEFEHLKISLDMIKLATNSFGSDHFIGVGGFGKVYKGEIPERDGRPITVAIKQLDRNTDKVDMSFSDEADEKILVYKYELNGSLEKYLNSNTLTCVQRLKICVGAARGLEYLLNPLETQQRVLHRDVKSANVLLDQFWEAKVSDFGLSRLGPTNQEFLFLVSNVVGTPGTVILFMRKQES</sequence>
<dbReference type="PANTHER" id="PTHR27003:SF359">
    <property type="entry name" value="SERINE_THREONINE-PROTEIN KINASE UNC-51-RELATED"/>
    <property type="match status" value="1"/>
</dbReference>
<keyword evidence="4" id="KW-0418">Kinase</keyword>
<accession>A0A9K3IRM4</accession>
<evidence type="ECO:0000256" key="4">
    <source>
        <dbReference type="ARBA" id="ARBA00022777"/>
    </source>
</evidence>
<reference evidence="9" key="1">
    <citation type="journal article" date="2017" name="Nature">
        <title>The sunflower genome provides insights into oil metabolism, flowering and Asterid evolution.</title>
        <authorList>
            <person name="Badouin H."/>
            <person name="Gouzy J."/>
            <person name="Grassa C.J."/>
            <person name="Murat F."/>
            <person name="Staton S.E."/>
            <person name="Cottret L."/>
            <person name="Lelandais-Briere C."/>
            <person name="Owens G.L."/>
            <person name="Carrere S."/>
            <person name="Mayjonade B."/>
            <person name="Legrand L."/>
            <person name="Gill N."/>
            <person name="Kane N.C."/>
            <person name="Bowers J.E."/>
            <person name="Hubner S."/>
            <person name="Bellec A."/>
            <person name="Berard A."/>
            <person name="Berges H."/>
            <person name="Blanchet N."/>
            <person name="Boniface M.C."/>
            <person name="Brunel D."/>
            <person name="Catrice O."/>
            <person name="Chaidir N."/>
            <person name="Claudel C."/>
            <person name="Donnadieu C."/>
            <person name="Faraut T."/>
            <person name="Fievet G."/>
            <person name="Helmstetter N."/>
            <person name="King M."/>
            <person name="Knapp S.J."/>
            <person name="Lai Z."/>
            <person name="Le Paslier M.C."/>
            <person name="Lippi Y."/>
            <person name="Lorenzon L."/>
            <person name="Mandel J.R."/>
            <person name="Marage G."/>
            <person name="Marchand G."/>
            <person name="Marquand E."/>
            <person name="Bret-Mestries E."/>
            <person name="Morien E."/>
            <person name="Nambeesan S."/>
            <person name="Nguyen T."/>
            <person name="Pegot-Espagnet P."/>
            <person name="Pouilly N."/>
            <person name="Raftis F."/>
            <person name="Sallet E."/>
            <person name="Schiex T."/>
            <person name="Thomas J."/>
            <person name="Vandecasteele C."/>
            <person name="Vares D."/>
            <person name="Vear F."/>
            <person name="Vautrin S."/>
            <person name="Crespi M."/>
            <person name="Mangin B."/>
            <person name="Burke J.M."/>
            <person name="Salse J."/>
            <person name="Munos S."/>
            <person name="Vincourt P."/>
            <person name="Rieseberg L.H."/>
            <person name="Langlade N.B."/>
        </authorList>
    </citation>
    <scope>NUCLEOTIDE SEQUENCE</scope>
    <source>
        <tissue evidence="9">Leaves</tissue>
    </source>
</reference>
<dbReference type="InterPro" id="IPR045272">
    <property type="entry name" value="ANXUR1/2-like"/>
</dbReference>
<evidence type="ECO:0000313" key="10">
    <source>
        <dbReference type="Proteomes" id="UP000215914"/>
    </source>
</evidence>
<dbReference type="GO" id="GO:0004714">
    <property type="term" value="F:transmembrane receptor protein tyrosine kinase activity"/>
    <property type="evidence" value="ECO:0007669"/>
    <property type="project" value="InterPro"/>
</dbReference>
<evidence type="ECO:0000259" key="8">
    <source>
        <dbReference type="PROSITE" id="PS50011"/>
    </source>
</evidence>
<keyword evidence="1 7" id="KW-0723">Serine/threonine-protein kinase</keyword>
<dbReference type="InterPro" id="IPR020635">
    <property type="entry name" value="Tyr_kinase_cat_dom"/>
</dbReference>
<dbReference type="Gramene" id="mRNA:HanXRQr2_Chr06g0252301">
    <property type="protein sequence ID" value="mRNA:HanXRQr2_Chr06g0252301"/>
    <property type="gene ID" value="HanXRQr2_Chr06g0252301"/>
</dbReference>
<evidence type="ECO:0000256" key="1">
    <source>
        <dbReference type="ARBA" id="ARBA00022527"/>
    </source>
</evidence>
<proteinExistence type="inferred from homology"/>
<dbReference type="InterPro" id="IPR008271">
    <property type="entry name" value="Ser/Thr_kinase_AS"/>
</dbReference>